<name>A0AAN6MRB6_9PEZI</name>
<dbReference type="EMBL" id="MU855350">
    <property type="protein sequence ID" value="KAK3905671.1"/>
    <property type="molecule type" value="Genomic_DNA"/>
</dbReference>
<gene>
    <name evidence="1" type="ORF">C8A05DRAFT_30484</name>
</gene>
<dbReference type="Proteomes" id="UP001303889">
    <property type="component" value="Unassembled WGS sequence"/>
</dbReference>
<sequence>MATPAGDTCLPGILRLSPATRRRIYWHAGLGPGYMLYGRIASMAQQYKRCLKNGTPPLPPWPLTSPPAPSSWQWSATYARTKRVSKSPVSSSPASAYCRADWPRAEHAAIREWAETVDWMRERLNLPGLTLYLALPTGAGWGHEEEGKDMTQVEGDAVLAGYWRIMEPLTRLGASREDGTGLARFYAELAWPWGWCSWVREKEMNCEVRWDWVASKERQLKEGAERRMMGARYERVCTGPGLPAKSVWPYAYERDC</sequence>
<reference evidence="1" key="2">
    <citation type="submission" date="2023-05" db="EMBL/GenBank/DDBJ databases">
        <authorList>
            <consortium name="Lawrence Berkeley National Laboratory"/>
            <person name="Steindorff A."/>
            <person name="Hensen N."/>
            <person name="Bonometti L."/>
            <person name="Westerberg I."/>
            <person name="Brannstrom I.O."/>
            <person name="Guillou S."/>
            <person name="Cros-Aarteil S."/>
            <person name="Calhoun S."/>
            <person name="Haridas S."/>
            <person name="Kuo A."/>
            <person name="Mondo S."/>
            <person name="Pangilinan J."/>
            <person name="Riley R."/>
            <person name="Labutti K."/>
            <person name="Andreopoulos B."/>
            <person name="Lipzen A."/>
            <person name="Chen C."/>
            <person name="Yanf M."/>
            <person name="Daum C."/>
            <person name="Ng V."/>
            <person name="Clum A."/>
            <person name="Ohm R."/>
            <person name="Martin F."/>
            <person name="Silar P."/>
            <person name="Natvig D."/>
            <person name="Lalanne C."/>
            <person name="Gautier V."/>
            <person name="Ament-Velasquez S.L."/>
            <person name="Kruys A."/>
            <person name="Hutchinson M.I."/>
            <person name="Powell A.J."/>
            <person name="Barry K."/>
            <person name="Miller A.N."/>
            <person name="Grigoriev I.V."/>
            <person name="Debuchy R."/>
            <person name="Gladieux P."/>
            <person name="Thoren M.H."/>
            <person name="Johannesson H."/>
        </authorList>
    </citation>
    <scope>NUCLEOTIDE SEQUENCE</scope>
    <source>
        <strain evidence="1">CBS 103.79</strain>
    </source>
</reference>
<reference evidence="1" key="1">
    <citation type="journal article" date="2023" name="Mol. Phylogenet. Evol.">
        <title>Genome-scale phylogeny and comparative genomics of the fungal order Sordariales.</title>
        <authorList>
            <person name="Hensen N."/>
            <person name="Bonometti L."/>
            <person name="Westerberg I."/>
            <person name="Brannstrom I.O."/>
            <person name="Guillou S."/>
            <person name="Cros-Aarteil S."/>
            <person name="Calhoun S."/>
            <person name="Haridas S."/>
            <person name="Kuo A."/>
            <person name="Mondo S."/>
            <person name="Pangilinan J."/>
            <person name="Riley R."/>
            <person name="LaButti K."/>
            <person name="Andreopoulos B."/>
            <person name="Lipzen A."/>
            <person name="Chen C."/>
            <person name="Yan M."/>
            <person name="Daum C."/>
            <person name="Ng V."/>
            <person name="Clum A."/>
            <person name="Steindorff A."/>
            <person name="Ohm R.A."/>
            <person name="Martin F."/>
            <person name="Silar P."/>
            <person name="Natvig D.O."/>
            <person name="Lalanne C."/>
            <person name="Gautier V."/>
            <person name="Ament-Velasquez S.L."/>
            <person name="Kruys A."/>
            <person name="Hutchinson M.I."/>
            <person name="Powell A.J."/>
            <person name="Barry K."/>
            <person name="Miller A.N."/>
            <person name="Grigoriev I.V."/>
            <person name="Debuchy R."/>
            <person name="Gladieux P."/>
            <person name="Hiltunen Thoren M."/>
            <person name="Johannesson H."/>
        </authorList>
    </citation>
    <scope>NUCLEOTIDE SEQUENCE</scope>
    <source>
        <strain evidence="1">CBS 103.79</strain>
    </source>
</reference>
<keyword evidence="2" id="KW-1185">Reference proteome</keyword>
<accession>A0AAN6MRB6</accession>
<dbReference type="AlphaFoldDB" id="A0AAN6MRB6"/>
<comment type="caution">
    <text evidence="1">The sequence shown here is derived from an EMBL/GenBank/DDBJ whole genome shotgun (WGS) entry which is preliminary data.</text>
</comment>
<proteinExistence type="predicted"/>
<evidence type="ECO:0000313" key="2">
    <source>
        <dbReference type="Proteomes" id="UP001303889"/>
    </source>
</evidence>
<organism evidence="1 2">
    <name type="scientific">Staphylotrichum tortipilum</name>
    <dbReference type="NCBI Taxonomy" id="2831512"/>
    <lineage>
        <taxon>Eukaryota</taxon>
        <taxon>Fungi</taxon>
        <taxon>Dikarya</taxon>
        <taxon>Ascomycota</taxon>
        <taxon>Pezizomycotina</taxon>
        <taxon>Sordariomycetes</taxon>
        <taxon>Sordariomycetidae</taxon>
        <taxon>Sordariales</taxon>
        <taxon>Chaetomiaceae</taxon>
        <taxon>Staphylotrichum</taxon>
    </lineage>
</organism>
<protein>
    <submittedName>
        <fullName evidence="1">Uncharacterized protein</fullName>
    </submittedName>
</protein>
<evidence type="ECO:0000313" key="1">
    <source>
        <dbReference type="EMBL" id="KAK3905671.1"/>
    </source>
</evidence>